<keyword evidence="1" id="KW-0812">Transmembrane</keyword>
<gene>
    <name evidence="2" type="ORF">KX01_125</name>
</gene>
<feature type="transmembrane region" description="Helical" evidence="1">
    <location>
        <begin position="6"/>
        <end position="24"/>
    </location>
</feature>
<keyword evidence="3" id="KW-1185">Reference proteome</keyword>
<dbReference type="EMBL" id="CP009654">
    <property type="protein sequence ID" value="APC97877.1"/>
    <property type="molecule type" value="Genomic_DNA"/>
</dbReference>
<sequence>MKNKYNSIIYVIGLLVLILGFFILKRHGENEYFSIGEEIGKKASQVQGNAGQDFTEKLNFALKPNAQNNMEILQKCGIWFDTYSFEITGLTNKLNLQNKDDLKECEDLRRGIKATYKSLRATKYSDGYL</sequence>
<dbReference type="RefSeq" id="WP_071663154.1">
    <property type="nucleotide sequence ID" value="NZ_CP009654.1"/>
</dbReference>
<keyword evidence="1" id="KW-0472">Membrane</keyword>
<dbReference type="AlphaFoldDB" id="A0A1J0KVQ8"/>
<evidence type="ECO:0000256" key="1">
    <source>
        <dbReference type="SAM" id="Phobius"/>
    </source>
</evidence>
<protein>
    <submittedName>
        <fullName evidence="2">Uncharacterized protein</fullName>
    </submittedName>
</protein>
<evidence type="ECO:0000313" key="2">
    <source>
        <dbReference type="EMBL" id="APC97877.1"/>
    </source>
</evidence>
<reference evidence="3" key="1">
    <citation type="submission" date="2014-10" db="EMBL/GenBank/DDBJ databases">
        <authorList>
            <person name="Kuske C.R."/>
            <person name="Challacombe J.F."/>
            <person name="Daligault H.E."/>
            <person name="Davenport K.W."/>
            <person name="Johnson S.L."/>
            <person name="Siddaramappa S."/>
            <person name="Petersen J.M."/>
        </authorList>
    </citation>
    <scope>NUCLEOTIDE SEQUENCE [LARGE SCALE GENOMIC DNA]</scope>
    <source>
        <strain evidence="3">CA97-1460</strain>
    </source>
</reference>
<name>A0A1J0KVQ8_9GAMM</name>
<organism evidence="2 3">
    <name type="scientific">Francisella frigiditurris</name>
    <dbReference type="NCBI Taxonomy" id="1542390"/>
    <lineage>
        <taxon>Bacteria</taxon>
        <taxon>Pseudomonadati</taxon>
        <taxon>Pseudomonadota</taxon>
        <taxon>Gammaproteobacteria</taxon>
        <taxon>Thiotrichales</taxon>
        <taxon>Francisellaceae</taxon>
        <taxon>Francisella</taxon>
    </lineage>
</organism>
<evidence type="ECO:0000313" key="3">
    <source>
        <dbReference type="Proteomes" id="UP000182521"/>
    </source>
</evidence>
<dbReference type="Proteomes" id="UP000182521">
    <property type="component" value="Chromosome"/>
</dbReference>
<proteinExistence type="predicted"/>
<keyword evidence="1" id="KW-1133">Transmembrane helix</keyword>
<dbReference type="KEGG" id="frc:KX01_125"/>
<accession>A0A1J0KVQ8</accession>